<dbReference type="AlphaFoldDB" id="D4ZLE6"/>
<evidence type="ECO:0000313" key="2">
    <source>
        <dbReference type="Proteomes" id="UP000002350"/>
    </source>
</evidence>
<dbReference type="Proteomes" id="UP000002350">
    <property type="component" value="Chromosome"/>
</dbReference>
<dbReference type="HOGENOM" id="CLU_023050_1_0_6"/>
<dbReference type="eggNOG" id="ENOG502Z9Q6">
    <property type="taxonomic scope" value="Bacteria"/>
</dbReference>
<dbReference type="GO" id="GO:0004014">
    <property type="term" value="F:adenosylmethionine decarboxylase activity"/>
    <property type="evidence" value="ECO:0007669"/>
    <property type="project" value="InterPro"/>
</dbReference>
<dbReference type="KEGG" id="svo:SVI_2524"/>
<dbReference type="InterPro" id="IPR016067">
    <property type="entry name" value="S-AdoMet_deCO2ase_core"/>
</dbReference>
<name>D4ZLE6_SHEVD</name>
<dbReference type="Pfam" id="PF01536">
    <property type="entry name" value="SAM_decarbox"/>
    <property type="match status" value="1"/>
</dbReference>
<dbReference type="PROSITE" id="PS01336">
    <property type="entry name" value="ADOMETDC"/>
    <property type="match status" value="1"/>
</dbReference>
<sequence length="316" mass="35761">MILGPRYPYMVFEGSEKIIELGVQPGSPSLRCLPYVFWQTLAASAGAEIISTVSNEACDAYLLSESSLFVWDGRIRMLTCGATQLSKALVLFIEKLGVESIAYGTYQRKNEYLLQPKILSFDQDLAYITQTIPGKGYRIGHLDSHHHYLFSANGAMASHKSLDAAKPLATTEILMYHLRGPLAEYFRSRHQSAEGIRDALELSSLFTDFEFDDHLFSPYGYSLNGIKGDRYFTLHITPQELSSYCSFETNLTDEDLPAELLEHFLLKLQPERWDLISIDRPLPVAKRRDNTSINTCSITIDDGYEVNFKHVHQQGE</sequence>
<dbReference type="PANTHER" id="PTHR11570:SF0">
    <property type="entry name" value="S-ADENOSYLMETHIONINE DECARBOXYLASE PROENZYME"/>
    <property type="match status" value="1"/>
</dbReference>
<gene>
    <name evidence="1" type="primary">speD</name>
    <name evidence="1" type="ordered locus">SVI_2524</name>
</gene>
<dbReference type="GO" id="GO:0008295">
    <property type="term" value="P:spermidine biosynthetic process"/>
    <property type="evidence" value="ECO:0007669"/>
    <property type="project" value="InterPro"/>
</dbReference>
<accession>D4ZLE6</accession>
<dbReference type="Gene3D" id="3.60.90.10">
    <property type="entry name" value="S-adenosylmethionine decarboxylase"/>
    <property type="match status" value="1"/>
</dbReference>
<dbReference type="PANTHER" id="PTHR11570">
    <property type="entry name" value="S-ADENOSYLMETHIONINE DECARBOXYLASE"/>
    <property type="match status" value="1"/>
</dbReference>
<protein>
    <submittedName>
        <fullName evidence="1">S-adenosylmethionine decarboxylase proenzyme</fullName>
    </submittedName>
</protein>
<dbReference type="InterPro" id="IPR018166">
    <property type="entry name" value="S-AdoMet_deCO2ase_CS"/>
</dbReference>
<proteinExistence type="predicted"/>
<dbReference type="InterPro" id="IPR048283">
    <property type="entry name" value="AdoMetDC-like"/>
</dbReference>
<dbReference type="SUPFAM" id="SSF56276">
    <property type="entry name" value="S-adenosylmethionine decarboxylase"/>
    <property type="match status" value="1"/>
</dbReference>
<evidence type="ECO:0000313" key="1">
    <source>
        <dbReference type="EMBL" id="BAJ02495.1"/>
    </source>
</evidence>
<organism evidence="1 2">
    <name type="scientific">Shewanella violacea (strain JCM 10179 / CIP 106290 / LMG 19151 / DSS12)</name>
    <dbReference type="NCBI Taxonomy" id="637905"/>
    <lineage>
        <taxon>Bacteria</taxon>
        <taxon>Pseudomonadati</taxon>
        <taxon>Pseudomonadota</taxon>
        <taxon>Gammaproteobacteria</taxon>
        <taxon>Alteromonadales</taxon>
        <taxon>Shewanellaceae</taxon>
        <taxon>Shewanella</taxon>
    </lineage>
</organism>
<reference evidence="2" key="1">
    <citation type="journal article" date="2010" name="Mol. Biosyst.">
        <title>Complete genome sequence and comparative analysis of Shewanella violacea, a psychrophilic and piezophilic bacterium from deep sea floor sediments.</title>
        <authorList>
            <person name="Aono E."/>
            <person name="Baba T."/>
            <person name="Ara T."/>
            <person name="Nishi T."/>
            <person name="Nakamichi T."/>
            <person name="Inamoto E."/>
            <person name="Toyonaga H."/>
            <person name="Hasegawa M."/>
            <person name="Takai Y."/>
            <person name="Okumura Y."/>
            <person name="Baba M."/>
            <person name="Tomita M."/>
            <person name="Kato C."/>
            <person name="Oshima T."/>
            <person name="Nakasone K."/>
            <person name="Mori H."/>
        </authorList>
    </citation>
    <scope>NUCLEOTIDE SEQUENCE [LARGE SCALE GENOMIC DNA]</scope>
    <source>
        <strain evidence="2">JCM 10179 / CIP 106290 / LMG 19151 / DSS12</strain>
    </source>
</reference>
<keyword evidence="2" id="KW-1185">Reference proteome</keyword>
<dbReference type="STRING" id="637905.SVI_2524"/>
<dbReference type="EMBL" id="AP011177">
    <property type="protein sequence ID" value="BAJ02495.1"/>
    <property type="molecule type" value="Genomic_DNA"/>
</dbReference>